<dbReference type="KEGG" id="mlr:MELLADRAFT_96340"/>
<dbReference type="AlphaFoldDB" id="F4REF2"/>
<feature type="region of interest" description="Disordered" evidence="1">
    <location>
        <begin position="132"/>
        <end position="157"/>
    </location>
</feature>
<dbReference type="RefSeq" id="XP_007407640.1">
    <property type="nucleotide sequence ID" value="XM_007407578.1"/>
</dbReference>
<dbReference type="VEuPathDB" id="FungiDB:MELLADRAFT_96340"/>
<evidence type="ECO:0000313" key="3">
    <source>
        <dbReference type="Proteomes" id="UP000001072"/>
    </source>
</evidence>
<proteinExistence type="predicted"/>
<sequence length="727" mass="81804">MNLNTQSDSVKSTHKQVSSPGIFPDTRNVKFQGNCNEGPTLGQESGIEKKLVTASVALGVYSKLIAALEEARVSGCLTAPMEAELRSLTLRCIKTGLAILQHKLLPAEDHVIITPDDKDKDLSATYGHSFLVFDSDNQDPTADDRQSPSPSPPELESMLPLRPELKHLPDDQISVQMNQSMSSLRPELEHLPDDHQISVQMNQSMSSLRPELERLPDDQISVQMNQSMLPLRPELKSMSSLRPELERLPDDQISVQMNQSMSSLRPELERLPDDQCSIHSTSTTHSVSVLSNLPQEQIEDPITEECNQQSNKKRFTAVLIPHVRYSNITSEVCQASNSNNSNGEPLKSVHFFLGSKEMEMELHTMLSPYSGTQTSHIAKLAAWDALRSLLQRQKLGEPLDQVFLDSIEGGPTKVVIKTKYNIQHWINTVKAMMPNLFNSHEGEPSYAGGFFNTVHLRDVAMGNKPPTSLPPLWHQTWLSMRLSVWPSSTRVTCFLKILLDSVVLTGKKFLQEPPQSEEEKAQTGVAAVCQALEWLDSQKDTNNNMHLLNSKESVSSVEFGLIHEWRHVFIKEKAAAIKFKEKSKKKSKGGSVRAPTLSYLTMFACCGIRGLICCSDNVNLTPAGQMLSFMVLSEWLSQQRPNFEVKEPVFKQSNQMIMRLIDGLFDAEGHFIKPQIMWYDIPQNLCYDYLSYWFVEAEAFHEEGDLVFPESKVFIEKSQTVTLSEDY</sequence>
<dbReference type="HOGENOM" id="CLU_380858_0_0_1"/>
<name>F4REF2_MELLP</name>
<evidence type="ECO:0000256" key="1">
    <source>
        <dbReference type="SAM" id="MobiDB-lite"/>
    </source>
</evidence>
<dbReference type="Proteomes" id="UP000001072">
    <property type="component" value="Unassembled WGS sequence"/>
</dbReference>
<feature type="region of interest" description="Disordered" evidence="1">
    <location>
        <begin position="1"/>
        <end position="23"/>
    </location>
</feature>
<dbReference type="InParanoid" id="F4REF2"/>
<organism evidence="3">
    <name type="scientific">Melampsora larici-populina (strain 98AG31 / pathotype 3-4-7)</name>
    <name type="common">Poplar leaf rust fungus</name>
    <dbReference type="NCBI Taxonomy" id="747676"/>
    <lineage>
        <taxon>Eukaryota</taxon>
        <taxon>Fungi</taxon>
        <taxon>Dikarya</taxon>
        <taxon>Basidiomycota</taxon>
        <taxon>Pucciniomycotina</taxon>
        <taxon>Pucciniomycetes</taxon>
        <taxon>Pucciniales</taxon>
        <taxon>Melampsoraceae</taxon>
        <taxon>Melampsora</taxon>
    </lineage>
</organism>
<keyword evidence="3" id="KW-1185">Reference proteome</keyword>
<dbReference type="GeneID" id="18937567"/>
<feature type="compositionally biased region" description="Polar residues" evidence="1">
    <location>
        <begin position="1"/>
        <end position="19"/>
    </location>
</feature>
<protein>
    <submittedName>
        <fullName evidence="2">Uncharacterized protein</fullName>
    </submittedName>
</protein>
<dbReference type="EMBL" id="GL883098">
    <property type="protein sequence ID" value="EGG09280.1"/>
    <property type="molecule type" value="Genomic_DNA"/>
</dbReference>
<evidence type="ECO:0000313" key="2">
    <source>
        <dbReference type="EMBL" id="EGG09280.1"/>
    </source>
</evidence>
<accession>F4REF2</accession>
<gene>
    <name evidence="2" type="ORF">MELLADRAFT_96340</name>
</gene>
<reference evidence="3" key="1">
    <citation type="journal article" date="2011" name="Proc. Natl. Acad. Sci. U.S.A.">
        <title>Obligate biotrophy features unraveled by the genomic analysis of rust fungi.</title>
        <authorList>
            <person name="Duplessis S."/>
            <person name="Cuomo C.A."/>
            <person name="Lin Y.-C."/>
            <person name="Aerts A."/>
            <person name="Tisserant E."/>
            <person name="Veneault-Fourrey C."/>
            <person name="Joly D.L."/>
            <person name="Hacquard S."/>
            <person name="Amselem J."/>
            <person name="Cantarel B.L."/>
            <person name="Chiu R."/>
            <person name="Coutinho P.M."/>
            <person name="Feau N."/>
            <person name="Field M."/>
            <person name="Frey P."/>
            <person name="Gelhaye E."/>
            <person name="Goldberg J."/>
            <person name="Grabherr M.G."/>
            <person name="Kodira C.D."/>
            <person name="Kohler A."/>
            <person name="Kuees U."/>
            <person name="Lindquist E.A."/>
            <person name="Lucas S.M."/>
            <person name="Mago R."/>
            <person name="Mauceli E."/>
            <person name="Morin E."/>
            <person name="Murat C."/>
            <person name="Pangilinan J.L."/>
            <person name="Park R."/>
            <person name="Pearson M."/>
            <person name="Quesneville H."/>
            <person name="Rouhier N."/>
            <person name="Sakthikumar S."/>
            <person name="Salamov A.A."/>
            <person name="Schmutz J."/>
            <person name="Selles B."/>
            <person name="Shapiro H."/>
            <person name="Tanguay P."/>
            <person name="Tuskan G.A."/>
            <person name="Henrissat B."/>
            <person name="Van de Peer Y."/>
            <person name="Rouze P."/>
            <person name="Ellis J.G."/>
            <person name="Dodds P.N."/>
            <person name="Schein J.E."/>
            <person name="Zhong S."/>
            <person name="Hamelin R.C."/>
            <person name="Grigoriev I.V."/>
            <person name="Szabo L.J."/>
            <person name="Martin F."/>
        </authorList>
    </citation>
    <scope>NUCLEOTIDE SEQUENCE [LARGE SCALE GENOMIC DNA]</scope>
    <source>
        <strain evidence="3">98AG31 / pathotype 3-4-7</strain>
    </source>
</reference>